<dbReference type="PIRSF" id="PIRSF026671">
    <property type="entry name" value="AA_dipeptidase"/>
    <property type="match status" value="1"/>
</dbReference>
<evidence type="ECO:0000313" key="12">
    <source>
        <dbReference type="Proteomes" id="UP000018727"/>
    </source>
</evidence>
<evidence type="ECO:0000256" key="1">
    <source>
        <dbReference type="ARBA" id="ARBA00001362"/>
    </source>
</evidence>
<name>V8CID5_9BACT</name>
<feature type="binding site" evidence="9">
    <location>
        <position position="238"/>
    </location>
    <ligand>
        <name>Zn(2+)</name>
        <dbReference type="ChEBI" id="CHEBI:29105"/>
        <note>catalytic</note>
    </ligand>
</feature>
<dbReference type="AlphaFoldDB" id="V8CID5"/>
<dbReference type="EC" id="3.4.13.22" evidence="9 10"/>
<dbReference type="Gene3D" id="3.30.1380.10">
    <property type="match status" value="1"/>
</dbReference>
<evidence type="ECO:0000256" key="9">
    <source>
        <dbReference type="HAMAP-Rule" id="MF_01924"/>
    </source>
</evidence>
<evidence type="ECO:0000256" key="6">
    <source>
        <dbReference type="ARBA" id="ARBA00022997"/>
    </source>
</evidence>
<evidence type="ECO:0000256" key="10">
    <source>
        <dbReference type="PIRNR" id="PIRNR026671"/>
    </source>
</evidence>
<dbReference type="GO" id="GO:0008237">
    <property type="term" value="F:metallopeptidase activity"/>
    <property type="evidence" value="ECO:0007669"/>
    <property type="project" value="UniProtKB-KW"/>
</dbReference>
<comment type="cofactor">
    <cofactor evidence="9">
        <name>Zn(2+)</name>
        <dbReference type="ChEBI" id="CHEBI:29105"/>
    </cofactor>
    <text evidence="9">Binds 1 zinc ion per subunit.</text>
</comment>
<dbReference type="OrthoDB" id="9801430at2"/>
<keyword evidence="5 9" id="KW-0862">Zinc</keyword>
<evidence type="ECO:0000256" key="4">
    <source>
        <dbReference type="ARBA" id="ARBA00022801"/>
    </source>
</evidence>
<evidence type="ECO:0000256" key="8">
    <source>
        <dbReference type="ARBA" id="ARBA00023316"/>
    </source>
</evidence>
<dbReference type="Pfam" id="PF01427">
    <property type="entry name" value="Peptidase_M15"/>
    <property type="match status" value="1"/>
</dbReference>
<dbReference type="HAMAP" id="MF_01924">
    <property type="entry name" value="A_A_dipeptidase"/>
    <property type="match status" value="1"/>
</dbReference>
<dbReference type="PANTHER" id="PTHR43126:SF2">
    <property type="entry name" value="D-ALANYL-D-ALANINE DIPEPTIDASE"/>
    <property type="match status" value="1"/>
</dbReference>
<dbReference type="HOGENOM" id="CLU_060744_1_0_10"/>
<evidence type="ECO:0000256" key="5">
    <source>
        <dbReference type="ARBA" id="ARBA00022833"/>
    </source>
</evidence>
<comment type="function">
    <text evidence="9 10">Catalyzes hydrolysis of the D-alanyl-D-alanine dipeptide.</text>
</comment>
<feature type="active site" description="Proton donor/acceptor" evidence="9">
    <location>
        <position position="235"/>
    </location>
</feature>
<dbReference type="EMBL" id="AZJH01000036">
    <property type="protein sequence ID" value="ETD26481.1"/>
    <property type="molecule type" value="Genomic_DNA"/>
</dbReference>
<dbReference type="GO" id="GO:0008270">
    <property type="term" value="F:zinc ion binding"/>
    <property type="evidence" value="ECO:0007669"/>
    <property type="project" value="UniProtKB-UniRule"/>
</dbReference>
<keyword evidence="2 9" id="KW-0645">Protease</keyword>
<reference evidence="11 12" key="1">
    <citation type="submission" date="2013-10" db="EMBL/GenBank/DDBJ databases">
        <title>The Genome Sequence of Prevotella nigrescens CC14M.</title>
        <authorList>
            <consortium name="The Broad Institute Genomics Platform"/>
            <person name="Earl A."/>
            <person name="Allen-Vercoe E."/>
            <person name="Daigneault M."/>
            <person name="Young S.K."/>
            <person name="Zeng Q."/>
            <person name="Gargeya S."/>
            <person name="Fitzgerald M."/>
            <person name="Abouelleil A."/>
            <person name="Alvarado L."/>
            <person name="Chapman S.B."/>
            <person name="Gainer-Dewar J."/>
            <person name="Goldberg J."/>
            <person name="Griggs A."/>
            <person name="Gujja S."/>
            <person name="Hansen M."/>
            <person name="Howarth C."/>
            <person name="Imamovic A."/>
            <person name="Ireland A."/>
            <person name="Larimer J."/>
            <person name="McCowan C."/>
            <person name="Murphy C."/>
            <person name="Pearson M."/>
            <person name="Poon T.W."/>
            <person name="Priest M."/>
            <person name="Roberts A."/>
            <person name="Saif S."/>
            <person name="Shea T."/>
            <person name="Sykes S."/>
            <person name="Wortman J."/>
            <person name="Nusbaum C."/>
            <person name="Birren B."/>
        </authorList>
    </citation>
    <scope>NUCLEOTIDE SEQUENCE [LARGE SCALE GENOMIC DNA]</scope>
    <source>
        <strain evidence="11 12">CC14M</strain>
    </source>
</reference>
<sequence length="255" mass="29657">MRNKWVFIVLWLAFTSFIIENLHNNDVQRQWQTTNKQRQRTSSTQRMEQQGLVDIKSIDPTIKVALMYARADNFCHKQLYKSLRTAYMLPQCAAALKKAQAELKRIRPDLSLIIFDATRPMSVQQTMWDTVKNTSHRFYVSNPANGGGMHNYGMAVDISICKASWSEKLWCDGAIPCKIDTIPMGVKVDHLGNESHIDNEQQLLIRGVLTKESLENRRLLRRVMKAAGFQPLRTEWWHFNLCTRKWAKVHLEVIK</sequence>
<dbReference type="GO" id="GO:0006508">
    <property type="term" value="P:proteolysis"/>
    <property type="evidence" value="ECO:0007669"/>
    <property type="project" value="UniProtKB-KW"/>
</dbReference>
<feature type="binding site" evidence="9">
    <location>
        <position position="150"/>
    </location>
    <ligand>
        <name>Zn(2+)</name>
        <dbReference type="ChEBI" id="CHEBI:29105"/>
        <note>catalytic</note>
    </ligand>
</feature>
<proteinExistence type="inferred from homology"/>
<dbReference type="RefSeq" id="WP_023926335.1">
    <property type="nucleotide sequence ID" value="NZ_KI669425.1"/>
</dbReference>
<protein>
    <recommendedName>
        <fullName evidence="9 10">D-alanyl-D-alanine dipeptidase</fullName>
        <shortName evidence="9 10">D-Ala-D-Ala dipeptidase</shortName>
        <ecNumber evidence="9 10">3.4.13.22</ecNumber>
    </recommendedName>
</protein>
<accession>V8CID5</accession>
<comment type="caution">
    <text evidence="11">The sequence shown here is derived from an EMBL/GenBank/DDBJ whole genome shotgun (WGS) entry which is preliminary data.</text>
</comment>
<dbReference type="InterPro" id="IPR000755">
    <property type="entry name" value="A_A_dipeptidase"/>
</dbReference>
<feature type="binding site" evidence="9">
    <location>
        <position position="157"/>
    </location>
    <ligand>
        <name>Zn(2+)</name>
        <dbReference type="ChEBI" id="CHEBI:29105"/>
        <note>catalytic</note>
    </ligand>
</feature>
<keyword evidence="12" id="KW-1185">Reference proteome</keyword>
<keyword evidence="7 9" id="KW-0482">Metalloprotease</keyword>
<keyword evidence="6 9" id="KW-0224">Dipeptidase</keyword>
<comment type="catalytic activity">
    <reaction evidence="1 9 10">
        <text>D-alanyl-D-alanine + H2O = 2 D-alanine</text>
        <dbReference type="Rhea" id="RHEA:20661"/>
        <dbReference type="ChEBI" id="CHEBI:15377"/>
        <dbReference type="ChEBI" id="CHEBI:57416"/>
        <dbReference type="ChEBI" id="CHEBI:57822"/>
        <dbReference type="EC" id="3.4.13.22"/>
    </reaction>
</comment>
<feature type="site" description="Transition state stabilizer" evidence="9">
    <location>
        <position position="119"/>
    </location>
</feature>
<comment type="similarity">
    <text evidence="9 10">Belongs to the peptidase M15D family.</text>
</comment>
<dbReference type="PATRIC" id="fig|1073366.3.peg.2295"/>
<evidence type="ECO:0000256" key="2">
    <source>
        <dbReference type="ARBA" id="ARBA00022670"/>
    </source>
</evidence>
<dbReference type="CDD" id="cd14840">
    <property type="entry name" value="D-Ala-D-Ala_dipeptidase_Aad"/>
    <property type="match status" value="1"/>
</dbReference>
<dbReference type="Proteomes" id="UP000018727">
    <property type="component" value="Unassembled WGS sequence"/>
</dbReference>
<organism evidence="11 12">
    <name type="scientific">Prevotella nigrescens CC14M</name>
    <dbReference type="NCBI Taxonomy" id="1073366"/>
    <lineage>
        <taxon>Bacteria</taxon>
        <taxon>Pseudomonadati</taxon>
        <taxon>Bacteroidota</taxon>
        <taxon>Bacteroidia</taxon>
        <taxon>Bacteroidales</taxon>
        <taxon>Prevotellaceae</taxon>
        <taxon>Prevotella</taxon>
    </lineage>
</organism>
<dbReference type="GO" id="GO:0160237">
    <property type="term" value="F:D-Ala-D-Ala dipeptidase activity"/>
    <property type="evidence" value="ECO:0007669"/>
    <property type="project" value="UniProtKB-EC"/>
</dbReference>
<dbReference type="InterPro" id="IPR009045">
    <property type="entry name" value="Zn_M74/Hedgehog-like"/>
</dbReference>
<dbReference type="SUPFAM" id="SSF55166">
    <property type="entry name" value="Hedgehog/DD-peptidase"/>
    <property type="match status" value="1"/>
</dbReference>
<keyword evidence="8 10" id="KW-0961">Cell wall biogenesis/degradation</keyword>
<keyword evidence="3 9" id="KW-0479">Metal-binding</keyword>
<evidence type="ECO:0000256" key="7">
    <source>
        <dbReference type="ARBA" id="ARBA00023049"/>
    </source>
</evidence>
<gene>
    <name evidence="11" type="ORF">HMPREF1173_02241</name>
</gene>
<evidence type="ECO:0000313" key="11">
    <source>
        <dbReference type="EMBL" id="ETD26481.1"/>
    </source>
</evidence>
<dbReference type="PANTHER" id="PTHR43126">
    <property type="entry name" value="D-ALANYL-D-ALANINE DIPEPTIDASE"/>
    <property type="match status" value="1"/>
</dbReference>
<keyword evidence="4 9" id="KW-0378">Hydrolase</keyword>
<dbReference type="GO" id="GO:0071555">
    <property type="term" value="P:cell wall organization"/>
    <property type="evidence" value="ECO:0007669"/>
    <property type="project" value="UniProtKB-KW"/>
</dbReference>
<evidence type="ECO:0000256" key="3">
    <source>
        <dbReference type="ARBA" id="ARBA00022723"/>
    </source>
</evidence>